<dbReference type="GO" id="GO:0005829">
    <property type="term" value="C:cytosol"/>
    <property type="evidence" value="ECO:0007669"/>
    <property type="project" value="TreeGrafter"/>
</dbReference>
<keyword evidence="3" id="KW-0418">Kinase</keyword>
<keyword evidence="3" id="KW-0808">Transferase</keyword>
<comment type="similarity">
    <text evidence="1">Belongs to the aspartokinase family.</text>
</comment>
<dbReference type="Pfam" id="PF00696">
    <property type="entry name" value="AA_kinase"/>
    <property type="match status" value="1"/>
</dbReference>
<dbReference type="PANTHER" id="PTHR21499:SF59">
    <property type="entry name" value="ASPARTOKINASE"/>
    <property type="match status" value="1"/>
</dbReference>
<sequence length="206" mass="23201">MIRKIYKFGGASVKDADAVRNLAQIVAQHKDEDILLVVSAMGKTTNMLEKVLANFREHDGNLGMEALHEVITYHDGIINGLFGEDANPEFGENIAGLFIELWEKLQKTEDPYDYQYDQTVCYGELISTSIIHEYLSKCEIPTRWLDARKYVIAEDEAHFRAANPDWDETRLRISKLNDEHIRGIVCLTQGFIGGTADGKHSVTLGA</sequence>
<proteinExistence type="inferred from homology"/>
<evidence type="ECO:0000256" key="1">
    <source>
        <dbReference type="ARBA" id="ARBA00010122"/>
    </source>
</evidence>
<accession>C0K059</accession>
<feature type="domain" description="Aspartate/glutamate/uridylate kinase" evidence="2">
    <location>
        <begin position="4"/>
        <end position="199"/>
    </location>
</feature>
<dbReference type="GO" id="GO:0009090">
    <property type="term" value="P:homoserine biosynthetic process"/>
    <property type="evidence" value="ECO:0007669"/>
    <property type="project" value="TreeGrafter"/>
</dbReference>
<dbReference type="InterPro" id="IPR036393">
    <property type="entry name" value="AceGlu_kinase-like_sf"/>
</dbReference>
<dbReference type="AlphaFoldDB" id="C0K059"/>
<dbReference type="GO" id="GO:0004072">
    <property type="term" value="F:aspartate kinase activity"/>
    <property type="evidence" value="ECO:0007669"/>
    <property type="project" value="TreeGrafter"/>
</dbReference>
<dbReference type="SUPFAM" id="SSF53633">
    <property type="entry name" value="Carbamate kinase-like"/>
    <property type="match status" value="1"/>
</dbReference>
<protein>
    <submittedName>
        <fullName evidence="3">Aspartate kinase</fullName>
    </submittedName>
</protein>
<evidence type="ECO:0000259" key="2">
    <source>
        <dbReference type="Pfam" id="PF00696"/>
    </source>
</evidence>
<reference evidence="3" key="1">
    <citation type="journal article" date="2009" name="Biochem. Biophys. Res. Commun.">
        <title>Isolation and biochemical characterization of two lipases from a metagenomic library of China Holstein cow rumen.</title>
        <authorList>
            <person name="Liu K."/>
            <person name="Wang J."/>
            <person name="Bu D."/>
            <person name="Zhao S."/>
            <person name="McSweeney C."/>
            <person name="Yu P."/>
            <person name="Li D."/>
        </authorList>
    </citation>
    <scope>NUCLEOTIDE SEQUENCE</scope>
</reference>
<dbReference type="Gene3D" id="3.40.1160.10">
    <property type="entry name" value="Acetylglutamate kinase-like"/>
    <property type="match status" value="1"/>
</dbReference>
<organism evidence="3">
    <name type="scientific">uncultured bacterium Rlip1</name>
    <dbReference type="NCBI Taxonomy" id="581114"/>
    <lineage>
        <taxon>Bacteria</taxon>
        <taxon>environmental samples</taxon>
    </lineage>
</organism>
<dbReference type="InterPro" id="IPR001048">
    <property type="entry name" value="Asp/Glu/Uridylate_kinase"/>
</dbReference>
<name>C0K059_9BACT</name>
<dbReference type="PANTHER" id="PTHR21499">
    <property type="entry name" value="ASPARTATE KINASE"/>
    <property type="match status" value="1"/>
</dbReference>
<evidence type="ECO:0000313" key="3">
    <source>
        <dbReference type="EMBL" id="ACM91089.1"/>
    </source>
</evidence>
<dbReference type="GO" id="GO:0009089">
    <property type="term" value="P:lysine biosynthetic process via diaminopimelate"/>
    <property type="evidence" value="ECO:0007669"/>
    <property type="project" value="TreeGrafter"/>
</dbReference>
<dbReference type="EMBL" id="FJ529693">
    <property type="protein sequence ID" value="ACM91089.1"/>
    <property type="molecule type" value="Genomic_DNA"/>
</dbReference>